<evidence type="ECO:0000313" key="4">
    <source>
        <dbReference type="EMBL" id="KAJ2687415.1"/>
    </source>
</evidence>
<reference evidence="4" key="1">
    <citation type="submission" date="2022-07" db="EMBL/GenBank/DDBJ databases">
        <title>Phylogenomic reconstructions and comparative analyses of Kickxellomycotina fungi.</title>
        <authorList>
            <person name="Reynolds N.K."/>
            <person name="Stajich J.E."/>
            <person name="Barry K."/>
            <person name="Grigoriev I.V."/>
            <person name="Crous P."/>
            <person name="Smith M.E."/>
        </authorList>
    </citation>
    <scope>NUCLEOTIDE SEQUENCE</scope>
    <source>
        <strain evidence="4">CBS 109367</strain>
    </source>
</reference>
<proteinExistence type="predicted"/>
<protein>
    <recommendedName>
        <fullName evidence="3">C3H1-type domain-containing protein</fullName>
    </recommendedName>
</protein>
<dbReference type="EMBL" id="JANBTX010000073">
    <property type="protein sequence ID" value="KAJ2687415.1"/>
    <property type="molecule type" value="Genomic_DNA"/>
</dbReference>
<organism evidence="4 5">
    <name type="scientific">Coemansia spiralis</name>
    <dbReference type="NCBI Taxonomy" id="417178"/>
    <lineage>
        <taxon>Eukaryota</taxon>
        <taxon>Fungi</taxon>
        <taxon>Fungi incertae sedis</taxon>
        <taxon>Zoopagomycota</taxon>
        <taxon>Kickxellomycotina</taxon>
        <taxon>Kickxellomycetes</taxon>
        <taxon>Kickxellales</taxon>
        <taxon>Kickxellaceae</taxon>
        <taxon>Coemansia</taxon>
    </lineage>
</organism>
<evidence type="ECO:0000259" key="3">
    <source>
        <dbReference type="PROSITE" id="PS50103"/>
    </source>
</evidence>
<dbReference type="InterPro" id="IPR000571">
    <property type="entry name" value="Znf_CCCH"/>
</dbReference>
<dbReference type="PROSITE" id="PS50103">
    <property type="entry name" value="ZF_C3H1"/>
    <property type="match status" value="1"/>
</dbReference>
<gene>
    <name evidence="4" type="ORF">IWW39_002944</name>
</gene>
<evidence type="ECO:0000256" key="2">
    <source>
        <dbReference type="SAM" id="MobiDB-lite"/>
    </source>
</evidence>
<evidence type="ECO:0000313" key="5">
    <source>
        <dbReference type="Proteomes" id="UP001151516"/>
    </source>
</evidence>
<accession>A0A9W8L319</accession>
<feature type="domain" description="C3H1-type" evidence="3">
    <location>
        <begin position="20"/>
        <end position="47"/>
    </location>
</feature>
<keyword evidence="1" id="KW-0479">Metal-binding</keyword>
<dbReference type="AlphaFoldDB" id="A0A9W8L319"/>
<feature type="compositionally biased region" description="Polar residues" evidence="2">
    <location>
        <begin position="68"/>
        <end position="88"/>
    </location>
</feature>
<keyword evidence="1" id="KW-0863">Zinc-finger</keyword>
<feature type="region of interest" description="Disordered" evidence="2">
    <location>
        <begin position="68"/>
        <end position="102"/>
    </location>
</feature>
<evidence type="ECO:0000256" key="1">
    <source>
        <dbReference type="PROSITE-ProRule" id="PRU00723"/>
    </source>
</evidence>
<keyword evidence="5" id="KW-1185">Reference proteome</keyword>
<sequence>MTSRFQSDQGELRERPNPPNRRTVLCRNIASGKRCPYYDCDFSHDITCGTRSLVSGGSYTLAAAFDNTSSARDVSQTNPGTRTDSPSKSPRKSAFTPFEPNRPISDVTASGWLPWGSGNAGTRISTLKVGAAAHWSALTSNEFFETNFSFRPINGPGYDGLLAHLYKEDKGTNGTTFNASHNNMAGVNGPRLSWNGALPPAWSRLY</sequence>
<dbReference type="GO" id="GO:0008270">
    <property type="term" value="F:zinc ion binding"/>
    <property type="evidence" value="ECO:0007669"/>
    <property type="project" value="UniProtKB-KW"/>
</dbReference>
<keyword evidence="1" id="KW-0862">Zinc</keyword>
<name>A0A9W8L319_9FUNG</name>
<comment type="caution">
    <text evidence="4">The sequence shown here is derived from an EMBL/GenBank/DDBJ whole genome shotgun (WGS) entry which is preliminary data.</text>
</comment>
<feature type="region of interest" description="Disordered" evidence="2">
    <location>
        <begin position="1"/>
        <end position="21"/>
    </location>
</feature>
<feature type="zinc finger region" description="C3H1-type" evidence="1">
    <location>
        <begin position="20"/>
        <end position="47"/>
    </location>
</feature>
<dbReference type="Proteomes" id="UP001151516">
    <property type="component" value="Unassembled WGS sequence"/>
</dbReference>